<proteinExistence type="predicted"/>
<accession>A0A2S0VRD9</accession>
<evidence type="ECO:0000313" key="2">
    <source>
        <dbReference type="Proteomes" id="UP000244441"/>
    </source>
</evidence>
<name>A0A2S0VRD9_9ALTE</name>
<dbReference type="KEGG" id="cate:C2869_10220"/>
<dbReference type="AlphaFoldDB" id="A0A2S0VRD9"/>
<reference evidence="1 2" key="1">
    <citation type="submission" date="2018-01" db="EMBL/GenBank/DDBJ databases">
        <title>Genome sequence of a Cantenovulum-like bacteria.</title>
        <authorList>
            <person name="Tan W.R."/>
            <person name="Lau N.-S."/>
            <person name="Go F."/>
            <person name="Amirul A.-A.A."/>
        </authorList>
    </citation>
    <scope>NUCLEOTIDE SEQUENCE [LARGE SCALE GENOMIC DNA]</scope>
    <source>
        <strain evidence="1 2">CCB-QB4</strain>
    </source>
</reference>
<protein>
    <submittedName>
        <fullName evidence="1">Uncharacterized protein</fullName>
    </submittedName>
</protein>
<keyword evidence="2" id="KW-1185">Reference proteome</keyword>
<gene>
    <name evidence="1" type="ORF">C2869_10220</name>
</gene>
<dbReference type="RefSeq" id="WP_108602834.1">
    <property type="nucleotide sequence ID" value="NZ_CP026604.1"/>
</dbReference>
<dbReference type="Proteomes" id="UP000244441">
    <property type="component" value="Chromosome"/>
</dbReference>
<organism evidence="1 2">
    <name type="scientific">Saccharobesus litoralis</name>
    <dbReference type="NCBI Taxonomy" id="2172099"/>
    <lineage>
        <taxon>Bacteria</taxon>
        <taxon>Pseudomonadati</taxon>
        <taxon>Pseudomonadota</taxon>
        <taxon>Gammaproteobacteria</taxon>
        <taxon>Alteromonadales</taxon>
        <taxon>Alteromonadaceae</taxon>
        <taxon>Saccharobesus</taxon>
    </lineage>
</organism>
<dbReference type="OrthoDB" id="7054989at2"/>
<sequence length="303" mass="35331">MACQANNDANEDAKPASKPKPRYAWLDDLHGGVAGSLNNSAAWFDRFFAEDGTKDKNTAASAKLRLGWEPREQDLTRLKLRVRLRVRLANLQKKVDLIFDDYDEFKQEGVADEVLRETKPTESDVNVALRWIHKSDKNHYFSTRVGLASKPDMYVRALYRYIYATSDSTNLVLQPSVYYYLDQGHAERFSANFEISLSSTDMLQQNNSWRYTEIDNQVDWTHSLLHYKQLTHTQALISGVFASGITNQGYHLQNQGIFFRYRWQSLRKWIYFEVEPFVHWPEEYNFSQTLGIGLRVEGMFENK</sequence>
<evidence type="ECO:0000313" key="1">
    <source>
        <dbReference type="EMBL" id="AWB66778.1"/>
    </source>
</evidence>
<dbReference type="EMBL" id="CP026604">
    <property type="protein sequence ID" value="AWB66778.1"/>
    <property type="molecule type" value="Genomic_DNA"/>
</dbReference>